<proteinExistence type="predicted"/>
<accession>A0A9P6IL33</accession>
<organism evidence="1 2">
    <name type="scientific">Mortierella alpina</name>
    <name type="common">Oleaginous fungus</name>
    <name type="synonym">Mortierella renispora</name>
    <dbReference type="NCBI Taxonomy" id="64518"/>
    <lineage>
        <taxon>Eukaryota</taxon>
        <taxon>Fungi</taxon>
        <taxon>Fungi incertae sedis</taxon>
        <taxon>Mucoromycota</taxon>
        <taxon>Mortierellomycotina</taxon>
        <taxon>Mortierellomycetes</taxon>
        <taxon>Mortierellales</taxon>
        <taxon>Mortierellaceae</taxon>
        <taxon>Mortierella</taxon>
    </lineage>
</organism>
<feature type="non-terminal residue" evidence="1">
    <location>
        <position position="1"/>
    </location>
</feature>
<evidence type="ECO:0000313" key="1">
    <source>
        <dbReference type="EMBL" id="KAF9936398.1"/>
    </source>
</evidence>
<feature type="non-terminal residue" evidence="1">
    <location>
        <position position="148"/>
    </location>
</feature>
<comment type="caution">
    <text evidence="1">The sequence shown here is derived from an EMBL/GenBank/DDBJ whole genome shotgun (WGS) entry which is preliminary data.</text>
</comment>
<dbReference type="EMBL" id="JAAAHY010003926">
    <property type="protein sequence ID" value="KAF9936398.1"/>
    <property type="molecule type" value="Genomic_DNA"/>
</dbReference>
<evidence type="ECO:0000313" key="2">
    <source>
        <dbReference type="Proteomes" id="UP000738359"/>
    </source>
</evidence>
<protein>
    <submittedName>
        <fullName evidence="1">Uncharacterized protein</fullName>
    </submittedName>
</protein>
<sequence>SWPSSMRHLLTTTIHSASSSKSFAPTSLILPPRLIWTFHPLLPISAHSPATTACHQNNSPRSFAGSSECAPSFAPVTSNALTWTTVAWTRNSYPFISSDQRKHRPVSTSLSLSSYELILWTDSYAQCRPSRTTSIVWPSPRSRFLIPP</sequence>
<reference evidence="1" key="1">
    <citation type="journal article" date="2020" name="Fungal Divers.">
        <title>Resolving the Mortierellaceae phylogeny through synthesis of multi-gene phylogenetics and phylogenomics.</title>
        <authorList>
            <person name="Vandepol N."/>
            <person name="Liber J."/>
            <person name="Desiro A."/>
            <person name="Na H."/>
            <person name="Kennedy M."/>
            <person name="Barry K."/>
            <person name="Grigoriev I.V."/>
            <person name="Miller A.N."/>
            <person name="O'Donnell K."/>
            <person name="Stajich J.E."/>
            <person name="Bonito G."/>
        </authorList>
    </citation>
    <scope>NUCLEOTIDE SEQUENCE</scope>
    <source>
        <strain evidence="1">CK1249</strain>
    </source>
</reference>
<name>A0A9P6IL33_MORAP</name>
<dbReference type="Proteomes" id="UP000738359">
    <property type="component" value="Unassembled WGS sequence"/>
</dbReference>
<dbReference type="AlphaFoldDB" id="A0A9P6IL33"/>
<gene>
    <name evidence="1" type="ORF">BGZ70_006793</name>
</gene>
<keyword evidence="2" id="KW-1185">Reference proteome</keyword>